<comment type="caution">
    <text evidence="1">The sequence shown here is derived from an EMBL/GenBank/DDBJ whole genome shotgun (WGS) entry which is preliminary data.</text>
</comment>
<proteinExistence type="predicted"/>
<dbReference type="EMBL" id="JANBUO010003336">
    <property type="protein sequence ID" value="KAJ2791347.1"/>
    <property type="molecule type" value="Genomic_DNA"/>
</dbReference>
<evidence type="ECO:0000313" key="1">
    <source>
        <dbReference type="EMBL" id="KAJ2791347.1"/>
    </source>
</evidence>
<sequence>MTSSQDYANAIEAVNMFHFSIMKEVSNGVADANVLGSPVVNGAFDQIWLLLGRSDLSIGPKQ</sequence>
<organism evidence="1 2">
    <name type="scientific">Coemansia guatemalensis</name>
    <dbReference type="NCBI Taxonomy" id="2761395"/>
    <lineage>
        <taxon>Eukaryota</taxon>
        <taxon>Fungi</taxon>
        <taxon>Fungi incertae sedis</taxon>
        <taxon>Zoopagomycota</taxon>
        <taxon>Kickxellomycotina</taxon>
        <taxon>Kickxellomycetes</taxon>
        <taxon>Kickxellales</taxon>
        <taxon>Kickxellaceae</taxon>
        <taxon>Coemansia</taxon>
    </lineage>
</organism>
<dbReference type="AlphaFoldDB" id="A0A9W8HLZ1"/>
<reference evidence="1" key="1">
    <citation type="submission" date="2022-07" db="EMBL/GenBank/DDBJ databases">
        <title>Phylogenomic reconstructions and comparative analyses of Kickxellomycotina fungi.</title>
        <authorList>
            <person name="Reynolds N.K."/>
            <person name="Stajich J.E."/>
            <person name="Barry K."/>
            <person name="Grigoriev I.V."/>
            <person name="Crous P."/>
            <person name="Smith M.E."/>
        </authorList>
    </citation>
    <scope>NUCLEOTIDE SEQUENCE</scope>
    <source>
        <strain evidence="1">NRRL 1565</strain>
    </source>
</reference>
<dbReference type="OrthoDB" id="10488050at2759"/>
<feature type="non-terminal residue" evidence="1">
    <location>
        <position position="62"/>
    </location>
</feature>
<keyword evidence="2" id="KW-1185">Reference proteome</keyword>
<evidence type="ECO:0000313" key="2">
    <source>
        <dbReference type="Proteomes" id="UP001140094"/>
    </source>
</evidence>
<gene>
    <name evidence="1" type="ORF">H4R20_006877</name>
</gene>
<protein>
    <submittedName>
        <fullName evidence="1">Uncharacterized protein</fullName>
    </submittedName>
</protein>
<dbReference type="Proteomes" id="UP001140094">
    <property type="component" value="Unassembled WGS sequence"/>
</dbReference>
<name>A0A9W8HLZ1_9FUNG</name>
<accession>A0A9W8HLZ1</accession>